<feature type="region of interest" description="Disordered" evidence="1">
    <location>
        <begin position="390"/>
        <end position="425"/>
    </location>
</feature>
<feature type="compositionally biased region" description="Low complexity" evidence="1">
    <location>
        <begin position="1133"/>
        <end position="1144"/>
    </location>
</feature>
<feature type="compositionally biased region" description="Polar residues" evidence="1">
    <location>
        <begin position="1057"/>
        <end position="1067"/>
    </location>
</feature>
<proteinExistence type="predicted"/>
<feature type="compositionally biased region" description="Low complexity" evidence="1">
    <location>
        <begin position="1017"/>
        <end position="1027"/>
    </location>
</feature>
<protein>
    <submittedName>
        <fullName evidence="2">Uncharacterized protein</fullName>
    </submittedName>
</protein>
<feature type="compositionally biased region" description="Basic and acidic residues" evidence="1">
    <location>
        <begin position="1029"/>
        <end position="1041"/>
    </location>
</feature>
<gene>
    <name evidence="2" type="ORF">KVV02_002565</name>
</gene>
<feature type="compositionally biased region" description="Low complexity" evidence="1">
    <location>
        <begin position="397"/>
        <end position="410"/>
    </location>
</feature>
<reference evidence="2" key="1">
    <citation type="submission" date="2021-07" db="EMBL/GenBank/DDBJ databases">
        <title>Draft genome of Mortierella alpina, strain LL118, isolated from an aspen leaf litter sample.</title>
        <authorList>
            <person name="Yang S."/>
            <person name="Vinatzer B.A."/>
        </authorList>
    </citation>
    <scope>NUCLEOTIDE SEQUENCE</scope>
    <source>
        <strain evidence="2">LL118</strain>
    </source>
</reference>
<evidence type="ECO:0000256" key="1">
    <source>
        <dbReference type="SAM" id="MobiDB-lite"/>
    </source>
</evidence>
<feature type="region of interest" description="Disordered" evidence="1">
    <location>
        <begin position="438"/>
        <end position="466"/>
    </location>
</feature>
<feature type="compositionally biased region" description="Polar residues" evidence="1">
    <location>
        <begin position="606"/>
        <end position="633"/>
    </location>
</feature>
<dbReference type="AlphaFoldDB" id="A0A9P8A4S8"/>
<evidence type="ECO:0000313" key="2">
    <source>
        <dbReference type="EMBL" id="KAG9323405.1"/>
    </source>
</evidence>
<name>A0A9P8A4S8_MORAP</name>
<organism evidence="2 3">
    <name type="scientific">Mortierella alpina</name>
    <name type="common">Oleaginous fungus</name>
    <name type="synonym">Mortierella renispora</name>
    <dbReference type="NCBI Taxonomy" id="64518"/>
    <lineage>
        <taxon>Eukaryota</taxon>
        <taxon>Fungi</taxon>
        <taxon>Fungi incertae sedis</taxon>
        <taxon>Mucoromycota</taxon>
        <taxon>Mortierellomycotina</taxon>
        <taxon>Mortierellomycetes</taxon>
        <taxon>Mortierellales</taxon>
        <taxon>Mortierellaceae</taxon>
        <taxon>Mortierella</taxon>
    </lineage>
</organism>
<feature type="compositionally biased region" description="Polar residues" evidence="1">
    <location>
        <begin position="147"/>
        <end position="165"/>
    </location>
</feature>
<feature type="region of interest" description="Disordered" evidence="1">
    <location>
        <begin position="476"/>
        <end position="495"/>
    </location>
</feature>
<accession>A0A9P8A4S8</accession>
<feature type="region of interest" description="Disordered" evidence="1">
    <location>
        <begin position="1004"/>
        <end position="1072"/>
    </location>
</feature>
<feature type="region of interest" description="Disordered" evidence="1">
    <location>
        <begin position="867"/>
        <end position="924"/>
    </location>
</feature>
<feature type="region of interest" description="Disordered" evidence="1">
    <location>
        <begin position="1131"/>
        <end position="1189"/>
    </location>
</feature>
<feature type="compositionally biased region" description="Low complexity" evidence="1">
    <location>
        <begin position="452"/>
        <end position="465"/>
    </location>
</feature>
<sequence>MDSTSTTPSTLWHPVAGIRLQSVSVADRKNIWGVTLDLQVCKLNPETQKWILVAVNSEIVNRSRFSASSAQSAITNTSISSLASSTPSSASSFFATKKISSLLPSLRLSSGASFQESSHQQQQQEQQQKQDQHEQQQEKGNGLSLPMQRQGSLPLSESETDADTTVQVSAASDGTVVRLDSTQKAWYLIAPHDHADFEKDVIWIDLGHFWKVVSVASMSQIWGLSESGDIYYGTSDSFVQLESSVTSGAGYDKPTFTHIAVGHDNVVLATDAHSGIVFRLKTHPTASHPPVWTAMPGTGTAAAAGTGLHFRSCSLSSANFIVGVTLDGHVYRFTHGAWVSLGGGAKISSVGIGADGYVLGVDRDGDLTGCQLQDTVTIPRRVSSRGIQLSQYKMKDSSAPSSPQAPNAPNIPTTPRLQAVSKRPMASPRELFEMAATTHRGHVDDEEPTVELGGPPRSSSPLSRSDTYTRYSLARTESQLSKRSYASDLPSATTPTGLNILQQQRAGSPTPGPYGAPSASNKPLPLRIQTKGVGLSGRQLIHADEFAGDSYFSSRPHTTSSMDGHSSPPTHTAYDEGPYSAKSHASPVLRTSSPHSPRSPYLDLAWQNSARSSHPDSPSTPGVASQEFPQGYTTAPRIGSGQFEGKQRFSGTSSSGDSPVAYSPAKQRILEKALSRSRSFQSQRSHSSAPDGDTSRSSMQGNNDNDDKDTTGDAALVRSLSSQLQPHVEPNELISVARPTASETLTEHDDDVDIQHQLTSTDSRPIISPSNQQPKGPGPSLLSELPAQTSEMIQQEKGGDVNMDVNIEETRPPDKENLNETTQQPSAGWEPYKSEWTQGGSDDYRDQVPPTTRTNIGRALSASHQFWQSQEAHLSPPLPSSHLSSQDQIGLQPFSPDINHGTLSDPNQKQVLGPDSDADLQQDQDPEHDLDLEYYLSTPGLGSTHRPSDSSDILMQEQQEYLRLTRLRSRQSYAFAAFKNDKNNSKYFNTLKAFGGDNGFGIDEKTELGLDPSTVGEQEQQQQYQQYDYKGERQEVEHQHYSSDPTPQDPTPEAISSAFQRHPSSSMGLFKKKRVQVPPVVVKANADEEANSRPSYSSSHLQQYVDTLAAQATAVDSRKDVPMITISNGSLGDGSAAAADAAAPSGGGGTGTGGVGEIPTPTLTATSSADIADGRTSLSGHPRGPDTGVVHRSYEQLRTGIQGEDEQGRWIGGTSANDTTLHHYDPEIHHKSKCCIIL</sequence>
<evidence type="ECO:0000313" key="3">
    <source>
        <dbReference type="Proteomes" id="UP000717515"/>
    </source>
</evidence>
<comment type="caution">
    <text evidence="2">The sequence shown here is derived from an EMBL/GenBank/DDBJ whole genome shotgun (WGS) entry which is preliminary data.</text>
</comment>
<feature type="region of interest" description="Disordered" evidence="1">
    <location>
        <begin position="552"/>
        <end position="712"/>
    </location>
</feature>
<dbReference type="Proteomes" id="UP000717515">
    <property type="component" value="Unassembled WGS sequence"/>
</dbReference>
<feature type="compositionally biased region" description="Polar residues" evidence="1">
    <location>
        <begin position="901"/>
        <end position="910"/>
    </location>
</feature>
<feature type="compositionally biased region" description="Polar residues" evidence="1">
    <location>
        <begin position="759"/>
        <end position="774"/>
    </location>
</feature>
<feature type="compositionally biased region" description="Basic and acidic residues" evidence="1">
    <location>
        <begin position="128"/>
        <end position="137"/>
    </location>
</feature>
<feature type="compositionally biased region" description="Polar residues" evidence="1">
    <location>
        <begin position="552"/>
        <end position="570"/>
    </location>
</feature>
<feature type="compositionally biased region" description="Low complexity" evidence="1">
    <location>
        <begin position="676"/>
        <end position="688"/>
    </location>
</feature>
<feature type="compositionally biased region" description="Low complexity" evidence="1">
    <location>
        <begin position="113"/>
        <end position="127"/>
    </location>
</feature>
<feature type="region of interest" description="Disordered" evidence="1">
    <location>
        <begin position="795"/>
        <end position="854"/>
    </location>
</feature>
<feature type="compositionally biased region" description="Basic and acidic residues" evidence="1">
    <location>
        <begin position="808"/>
        <end position="818"/>
    </location>
</feature>
<feature type="region of interest" description="Disordered" evidence="1">
    <location>
        <begin position="759"/>
        <end position="783"/>
    </location>
</feature>
<feature type="compositionally biased region" description="Gly residues" evidence="1">
    <location>
        <begin position="1145"/>
        <end position="1156"/>
    </location>
</feature>
<dbReference type="EMBL" id="JAIFTL010000102">
    <property type="protein sequence ID" value="KAG9323405.1"/>
    <property type="molecule type" value="Genomic_DNA"/>
</dbReference>
<feature type="region of interest" description="Disordered" evidence="1">
    <location>
        <begin position="503"/>
        <end position="525"/>
    </location>
</feature>
<feature type="region of interest" description="Disordered" evidence="1">
    <location>
        <begin position="113"/>
        <end position="165"/>
    </location>
</feature>